<reference evidence="1 2" key="1">
    <citation type="submission" date="2023-07" db="EMBL/GenBank/DDBJ databases">
        <title>Genomic Encyclopedia of Type Strains, Phase IV (KMG-IV): sequencing the most valuable type-strain genomes for metagenomic binning, comparative biology and taxonomic classification.</title>
        <authorList>
            <person name="Goeker M."/>
        </authorList>
    </citation>
    <scope>NUCLEOTIDE SEQUENCE [LARGE SCALE GENOMIC DNA]</scope>
    <source>
        <strain evidence="1 2">DSM 19013</strain>
    </source>
</reference>
<organism evidence="1 2">
    <name type="scientific">Methylobacterium aerolatum</name>
    <dbReference type="NCBI Taxonomy" id="418708"/>
    <lineage>
        <taxon>Bacteria</taxon>
        <taxon>Pseudomonadati</taxon>
        <taxon>Pseudomonadota</taxon>
        <taxon>Alphaproteobacteria</taxon>
        <taxon>Hyphomicrobiales</taxon>
        <taxon>Methylobacteriaceae</taxon>
        <taxon>Methylobacterium</taxon>
    </lineage>
</organism>
<gene>
    <name evidence="1" type="ORF">QO012_003795</name>
</gene>
<sequence>MSTARRFYVVSGRASHGAITHKCPTAGMALDTLRRFTQDAVQNITILDPDGLPLSEEALTVLGEEPVPASAVVA</sequence>
<dbReference type="RefSeq" id="WP_238204005.1">
    <property type="nucleotide sequence ID" value="NZ_BPQE01000016.1"/>
</dbReference>
<protein>
    <submittedName>
        <fullName evidence="1">Uncharacterized protein</fullName>
    </submittedName>
</protein>
<name>A0ABU0I5G9_9HYPH</name>
<accession>A0ABU0I5G9</accession>
<keyword evidence="2" id="KW-1185">Reference proteome</keyword>
<proteinExistence type="predicted"/>
<evidence type="ECO:0000313" key="1">
    <source>
        <dbReference type="EMBL" id="MDQ0449278.1"/>
    </source>
</evidence>
<comment type="caution">
    <text evidence="1">The sequence shown here is derived from an EMBL/GenBank/DDBJ whole genome shotgun (WGS) entry which is preliminary data.</text>
</comment>
<dbReference type="Proteomes" id="UP001231124">
    <property type="component" value="Unassembled WGS sequence"/>
</dbReference>
<dbReference type="EMBL" id="JAUSVP010000013">
    <property type="protein sequence ID" value="MDQ0449278.1"/>
    <property type="molecule type" value="Genomic_DNA"/>
</dbReference>
<evidence type="ECO:0000313" key="2">
    <source>
        <dbReference type="Proteomes" id="UP001231124"/>
    </source>
</evidence>